<evidence type="ECO:0000313" key="3">
    <source>
        <dbReference type="EMBL" id="CAE0676428.1"/>
    </source>
</evidence>
<dbReference type="GO" id="GO:0046982">
    <property type="term" value="F:protein heterodimerization activity"/>
    <property type="evidence" value="ECO:0007669"/>
    <property type="project" value="InterPro"/>
</dbReference>
<feature type="domain" description="Transcription factor CBF/NF-Y/archaeal histone" evidence="2">
    <location>
        <begin position="119"/>
        <end position="170"/>
    </location>
</feature>
<gene>
    <name evidence="3" type="ORF">LGLO00237_LOCUS28206</name>
</gene>
<evidence type="ECO:0000256" key="1">
    <source>
        <dbReference type="SAM" id="MobiDB-lite"/>
    </source>
</evidence>
<dbReference type="EMBL" id="HBIV01039730">
    <property type="protein sequence ID" value="CAE0676428.1"/>
    <property type="molecule type" value="Transcribed_RNA"/>
</dbReference>
<dbReference type="InterPro" id="IPR009072">
    <property type="entry name" value="Histone-fold"/>
</dbReference>
<proteinExistence type="predicted"/>
<dbReference type="Gene3D" id="1.10.20.10">
    <property type="entry name" value="Histone, subunit A"/>
    <property type="match status" value="1"/>
</dbReference>
<organism evidence="3">
    <name type="scientific">Lotharella globosa</name>
    <dbReference type="NCBI Taxonomy" id="91324"/>
    <lineage>
        <taxon>Eukaryota</taxon>
        <taxon>Sar</taxon>
        <taxon>Rhizaria</taxon>
        <taxon>Cercozoa</taxon>
        <taxon>Chlorarachniophyceae</taxon>
        <taxon>Lotharella</taxon>
    </lineage>
</organism>
<sequence length="202" mass="22648">MSGVAARYTPAELKKIEAAALEFTKPDGSINWKDLFEKHSFPNREPSNIKVKYKALLRKRLREAAKSEKQGSAKRPRLNGDSGKGTSAYSGEGSVRAKKQRRREELKLYDDAAYGGLCLPLTKVKKVMRNSMNGESCNFDKEACAVIAKATEMFILWLAEKSSKVSGQRKLCIDDMVQASKCQEEARFLRVALFNNYVPEGM</sequence>
<dbReference type="AlphaFoldDB" id="A0A6V3RXX7"/>
<dbReference type="SUPFAM" id="SSF47113">
    <property type="entry name" value="Histone-fold"/>
    <property type="match status" value="1"/>
</dbReference>
<dbReference type="InterPro" id="IPR003958">
    <property type="entry name" value="CBFA_NFYB_domain"/>
</dbReference>
<accession>A0A6V3RXX7</accession>
<dbReference type="Pfam" id="PF00808">
    <property type="entry name" value="CBFD_NFYB_HMF"/>
    <property type="match status" value="1"/>
</dbReference>
<feature type="region of interest" description="Disordered" evidence="1">
    <location>
        <begin position="64"/>
        <end position="100"/>
    </location>
</feature>
<name>A0A6V3RXX7_9EUKA</name>
<protein>
    <recommendedName>
        <fullName evidence="2">Transcription factor CBF/NF-Y/archaeal histone domain-containing protein</fullName>
    </recommendedName>
</protein>
<evidence type="ECO:0000259" key="2">
    <source>
        <dbReference type="Pfam" id="PF00808"/>
    </source>
</evidence>
<reference evidence="3" key="1">
    <citation type="submission" date="2021-01" db="EMBL/GenBank/DDBJ databases">
        <authorList>
            <person name="Corre E."/>
            <person name="Pelletier E."/>
            <person name="Niang G."/>
            <person name="Scheremetjew M."/>
            <person name="Finn R."/>
            <person name="Kale V."/>
            <person name="Holt S."/>
            <person name="Cochrane G."/>
            <person name="Meng A."/>
            <person name="Brown T."/>
            <person name="Cohen L."/>
        </authorList>
    </citation>
    <scope>NUCLEOTIDE SEQUENCE</scope>
    <source>
        <strain evidence="3">CCCM811</strain>
    </source>
</reference>